<keyword evidence="4" id="KW-1185">Reference proteome</keyword>
<dbReference type="AlphaFoldDB" id="A0A4C1W5I5"/>
<reference evidence="3 4" key="1">
    <citation type="journal article" date="2019" name="Commun. Biol.">
        <title>The bagworm genome reveals a unique fibroin gene that provides high tensile strength.</title>
        <authorList>
            <person name="Kono N."/>
            <person name="Nakamura H."/>
            <person name="Ohtoshi R."/>
            <person name="Tomita M."/>
            <person name="Numata K."/>
            <person name="Arakawa K."/>
        </authorList>
    </citation>
    <scope>NUCLEOTIDE SEQUENCE [LARGE SCALE GENOMIC DNA]</scope>
</reference>
<dbReference type="EMBL" id="BGZK01000478">
    <property type="protein sequence ID" value="GBP46160.1"/>
    <property type="molecule type" value="Genomic_DNA"/>
</dbReference>
<dbReference type="PROSITE" id="PS51257">
    <property type="entry name" value="PROKAR_LIPOPROTEIN"/>
    <property type="match status" value="1"/>
</dbReference>
<protein>
    <submittedName>
        <fullName evidence="3">Uncharacterized protein</fullName>
    </submittedName>
</protein>
<gene>
    <name evidence="3" type="ORF">EVAR_24567_1</name>
</gene>
<keyword evidence="2" id="KW-0732">Signal</keyword>
<evidence type="ECO:0000256" key="2">
    <source>
        <dbReference type="SAM" id="SignalP"/>
    </source>
</evidence>
<sequence>MHRFIILFVFMGIGCYAADLDKKECMKLFHPRSSRCCKSDPMKIMFKNDKDIKECFHGPKGPPPKHAHDEPGPPPPVGI</sequence>
<dbReference type="OrthoDB" id="7234983at2759"/>
<proteinExistence type="predicted"/>
<accession>A0A4C1W5I5</accession>
<feature type="chain" id="PRO_5020027453" evidence="2">
    <location>
        <begin position="18"/>
        <end position="79"/>
    </location>
</feature>
<name>A0A4C1W5I5_EUMVA</name>
<feature type="region of interest" description="Disordered" evidence="1">
    <location>
        <begin position="57"/>
        <end position="79"/>
    </location>
</feature>
<comment type="caution">
    <text evidence="3">The sequence shown here is derived from an EMBL/GenBank/DDBJ whole genome shotgun (WGS) entry which is preliminary data.</text>
</comment>
<evidence type="ECO:0000313" key="3">
    <source>
        <dbReference type="EMBL" id="GBP46160.1"/>
    </source>
</evidence>
<dbReference type="Proteomes" id="UP000299102">
    <property type="component" value="Unassembled WGS sequence"/>
</dbReference>
<organism evidence="3 4">
    <name type="scientific">Eumeta variegata</name>
    <name type="common">Bagworm moth</name>
    <name type="synonym">Eumeta japonica</name>
    <dbReference type="NCBI Taxonomy" id="151549"/>
    <lineage>
        <taxon>Eukaryota</taxon>
        <taxon>Metazoa</taxon>
        <taxon>Ecdysozoa</taxon>
        <taxon>Arthropoda</taxon>
        <taxon>Hexapoda</taxon>
        <taxon>Insecta</taxon>
        <taxon>Pterygota</taxon>
        <taxon>Neoptera</taxon>
        <taxon>Endopterygota</taxon>
        <taxon>Lepidoptera</taxon>
        <taxon>Glossata</taxon>
        <taxon>Ditrysia</taxon>
        <taxon>Tineoidea</taxon>
        <taxon>Psychidae</taxon>
        <taxon>Oiketicinae</taxon>
        <taxon>Eumeta</taxon>
    </lineage>
</organism>
<feature type="signal peptide" evidence="2">
    <location>
        <begin position="1"/>
        <end position="17"/>
    </location>
</feature>
<evidence type="ECO:0000256" key="1">
    <source>
        <dbReference type="SAM" id="MobiDB-lite"/>
    </source>
</evidence>
<evidence type="ECO:0000313" key="4">
    <source>
        <dbReference type="Proteomes" id="UP000299102"/>
    </source>
</evidence>